<evidence type="ECO:0000256" key="4">
    <source>
        <dbReference type="ARBA" id="ARBA00011903"/>
    </source>
</evidence>
<dbReference type="GO" id="GO:0005524">
    <property type="term" value="F:ATP binding"/>
    <property type="evidence" value="ECO:0007669"/>
    <property type="project" value="UniProtKB-KW"/>
</dbReference>
<feature type="domain" description="AAA" evidence="19">
    <location>
        <begin position="592"/>
        <end position="727"/>
    </location>
</feature>
<dbReference type="Pfam" id="PF13807">
    <property type="entry name" value="GNVR"/>
    <property type="match status" value="1"/>
</dbReference>
<evidence type="ECO:0000256" key="2">
    <source>
        <dbReference type="ARBA" id="ARBA00007316"/>
    </source>
</evidence>
<evidence type="ECO:0000259" key="20">
    <source>
        <dbReference type="Pfam" id="PF13807"/>
    </source>
</evidence>
<evidence type="ECO:0000256" key="16">
    <source>
        <dbReference type="SAM" id="Coils"/>
    </source>
</evidence>
<proteinExistence type="inferred from homology"/>
<evidence type="ECO:0000259" key="18">
    <source>
        <dbReference type="Pfam" id="PF02706"/>
    </source>
</evidence>
<comment type="caution">
    <text evidence="21">The sequence shown here is derived from an EMBL/GenBank/DDBJ whole genome shotgun (WGS) entry which is preliminary data.</text>
</comment>
<comment type="similarity">
    <text evidence="3">Belongs to the etk/wzc family.</text>
</comment>
<feature type="domain" description="Polysaccharide chain length determinant N-terminal" evidence="18">
    <location>
        <begin position="11"/>
        <end position="104"/>
    </location>
</feature>
<dbReference type="Pfam" id="PF02706">
    <property type="entry name" value="Wzz"/>
    <property type="match status" value="1"/>
</dbReference>
<keyword evidence="9" id="KW-0547">Nucleotide-binding</keyword>
<dbReference type="InterPro" id="IPR005702">
    <property type="entry name" value="Wzc-like_C"/>
</dbReference>
<dbReference type="PANTHER" id="PTHR32309:SF13">
    <property type="entry name" value="FERRIC ENTEROBACTIN TRANSPORT PROTEIN FEPE"/>
    <property type="match status" value="1"/>
</dbReference>
<dbReference type="Proteomes" id="UP000468707">
    <property type="component" value="Unassembled WGS sequence"/>
</dbReference>
<evidence type="ECO:0000256" key="11">
    <source>
        <dbReference type="ARBA" id="ARBA00022840"/>
    </source>
</evidence>
<evidence type="ECO:0000256" key="7">
    <source>
        <dbReference type="ARBA" id="ARBA00022679"/>
    </source>
</evidence>
<keyword evidence="14" id="KW-0829">Tyrosine-protein kinase</keyword>
<dbReference type="AlphaFoldDB" id="A0A6I5KRT2"/>
<evidence type="ECO:0000256" key="5">
    <source>
        <dbReference type="ARBA" id="ARBA00022475"/>
    </source>
</evidence>
<evidence type="ECO:0000256" key="14">
    <source>
        <dbReference type="ARBA" id="ARBA00023137"/>
    </source>
</evidence>
<dbReference type="EC" id="2.7.10.2" evidence="4"/>
<protein>
    <recommendedName>
        <fullName evidence="4">non-specific protein-tyrosine kinase</fullName>
        <ecNumber evidence="4">2.7.10.2</ecNumber>
    </recommendedName>
</protein>
<keyword evidence="22" id="KW-1185">Reference proteome</keyword>
<evidence type="ECO:0000256" key="15">
    <source>
        <dbReference type="ARBA" id="ARBA00051245"/>
    </source>
</evidence>
<dbReference type="CDD" id="cd05387">
    <property type="entry name" value="BY-kinase"/>
    <property type="match status" value="1"/>
</dbReference>
<keyword evidence="7 21" id="KW-0808">Transferase</keyword>
<comment type="subcellular location">
    <subcellularLocation>
        <location evidence="1">Cell inner membrane</location>
        <topology evidence="1">Multi-pass membrane protein</topology>
    </subcellularLocation>
</comment>
<evidence type="ECO:0000256" key="13">
    <source>
        <dbReference type="ARBA" id="ARBA00023136"/>
    </source>
</evidence>
<evidence type="ECO:0000256" key="17">
    <source>
        <dbReference type="SAM" id="Phobius"/>
    </source>
</evidence>
<evidence type="ECO:0000256" key="3">
    <source>
        <dbReference type="ARBA" id="ARBA00008883"/>
    </source>
</evidence>
<dbReference type="GO" id="GO:0004715">
    <property type="term" value="F:non-membrane spanning protein tyrosine kinase activity"/>
    <property type="evidence" value="ECO:0007669"/>
    <property type="project" value="UniProtKB-EC"/>
</dbReference>
<dbReference type="Pfam" id="PF13614">
    <property type="entry name" value="AAA_31"/>
    <property type="match status" value="1"/>
</dbReference>
<evidence type="ECO:0000256" key="9">
    <source>
        <dbReference type="ARBA" id="ARBA00022741"/>
    </source>
</evidence>
<keyword evidence="8 17" id="KW-0812">Transmembrane</keyword>
<evidence type="ECO:0000256" key="6">
    <source>
        <dbReference type="ARBA" id="ARBA00022519"/>
    </source>
</evidence>
<keyword evidence="5" id="KW-1003">Cell membrane</keyword>
<comment type="similarity">
    <text evidence="2">Belongs to the CpsD/CapB family.</text>
</comment>
<dbReference type="NCBIfam" id="TIGR01007">
    <property type="entry name" value="eps_fam"/>
    <property type="match status" value="1"/>
</dbReference>
<keyword evidence="11" id="KW-0067">ATP-binding</keyword>
<keyword evidence="13 17" id="KW-0472">Membrane</keyword>
<evidence type="ECO:0000256" key="1">
    <source>
        <dbReference type="ARBA" id="ARBA00004429"/>
    </source>
</evidence>
<reference evidence="21 22" key="1">
    <citation type="submission" date="2020-01" db="EMBL/GenBank/DDBJ databases">
        <title>Muricauda sediminis sp.nov. 40Bstr401.</title>
        <authorList>
            <person name="Xue Z."/>
            <person name="Zhu S."/>
            <person name="Ren N."/>
            <person name="Chen T."/>
            <person name="Chen X."/>
            <person name="Chen J."/>
            <person name="Yang J."/>
        </authorList>
    </citation>
    <scope>NUCLEOTIDE SEQUENCE [LARGE SCALE GENOMIC DNA]</scope>
    <source>
        <strain evidence="21 22">40Bstr401</strain>
    </source>
</reference>
<evidence type="ECO:0000313" key="21">
    <source>
        <dbReference type="EMBL" id="NDV42655.1"/>
    </source>
</evidence>
<dbReference type="PANTHER" id="PTHR32309">
    <property type="entry name" value="TYROSINE-PROTEIN KINASE"/>
    <property type="match status" value="1"/>
</dbReference>
<evidence type="ECO:0000256" key="8">
    <source>
        <dbReference type="ARBA" id="ARBA00022692"/>
    </source>
</evidence>
<dbReference type="GO" id="GO:0005886">
    <property type="term" value="C:plasma membrane"/>
    <property type="evidence" value="ECO:0007669"/>
    <property type="project" value="UniProtKB-SubCell"/>
</dbReference>
<gene>
    <name evidence="21" type="ORF">GTK07_04890</name>
</gene>
<feature type="transmembrane region" description="Helical" evidence="17">
    <location>
        <begin position="493"/>
        <end position="516"/>
    </location>
</feature>
<sequence length="796" mass="88572">MSSTGLNRSSNEMDLKELISVYVKKWKWFALGAIIALALAHLYLRYAVPQYSAAAKIQILEDNGASSELSVLQDLDIFSGGKTKIDDEIDILNSRSNYISLVKKLKLNIRYFVTGNIKSKELYGEGQYPFTISFLAADSVINKARHNFYVDIISDNNFGYAEEEDGTVTKYTFGSTIKTEIGNIILIPTDALKNYRNERLHVVVSPIPTIADSYRNRMVVKAADSKFSNIIDITLTDQVQKRAIDIIDALIEINNTNAVKDKKDVADNTTKFINDRISEIYNSLSTADETAENFKSSRGITDLGSQANVTFEQSTAGEQQLQQASIQLNIAGSMKDLIANQDGYDMIPTNVGISDPGINNAASQYNELVSQRKRLLESSNEKNPVIVKLDQQLEALKRGMQSSLNNVTNNLNLQVNSLSKQLSQINSRIYAAPSNERALRDITRKQQTTESLYLYLLQKREESQITFASASPKSKIVDSAYGSYKPVSPNTKLVYMAALILGLLFPFSVVYVGQLLDNKIHNKMGLERLVGSVPVLVEIPKLGKKDAKLVQKDDRSVLAESLRILRTNINYVQRTKNKSKADNLIFVTSSVPGEGKTFVSSNLAAIYASTGKKVLLIGADIRNPKLYNFFSDEGHVQKETDKPRRSTKNGLTEFLVNSSLEIQDIVVSAHVNDNPIDVIFSGKIPPNPTELLMSDRVEELFKRVAELYDHVIVDTAPLMVVTDTVLISEFASQILYVVKAGVTETKVLEFPLKLKEEGKLKGLAFVVNNVKQANLGYGGKYGYGYGRSIKKWWSFS</sequence>
<dbReference type="InterPro" id="IPR027417">
    <property type="entry name" value="P-loop_NTPase"/>
</dbReference>
<evidence type="ECO:0000256" key="12">
    <source>
        <dbReference type="ARBA" id="ARBA00022989"/>
    </source>
</evidence>
<dbReference type="InterPro" id="IPR025669">
    <property type="entry name" value="AAA_dom"/>
</dbReference>
<dbReference type="Gene3D" id="3.40.50.300">
    <property type="entry name" value="P-loop containing nucleotide triphosphate hydrolases"/>
    <property type="match status" value="1"/>
</dbReference>
<dbReference type="EMBL" id="JAAAMI010000002">
    <property type="protein sequence ID" value="NDV42655.1"/>
    <property type="molecule type" value="Genomic_DNA"/>
</dbReference>
<keyword evidence="12 17" id="KW-1133">Transmembrane helix</keyword>
<dbReference type="InterPro" id="IPR032807">
    <property type="entry name" value="GNVR"/>
</dbReference>
<dbReference type="RefSeq" id="WP_163633641.1">
    <property type="nucleotide sequence ID" value="NZ_JAAAMI010000002.1"/>
</dbReference>
<keyword evidence="6" id="KW-0997">Cell inner membrane</keyword>
<evidence type="ECO:0000313" key="22">
    <source>
        <dbReference type="Proteomes" id="UP000468707"/>
    </source>
</evidence>
<keyword evidence="10 21" id="KW-0418">Kinase</keyword>
<dbReference type="SUPFAM" id="SSF52540">
    <property type="entry name" value="P-loop containing nucleoside triphosphate hydrolases"/>
    <property type="match status" value="1"/>
</dbReference>
<feature type="coiled-coil region" evidence="16">
    <location>
        <begin position="358"/>
        <end position="406"/>
    </location>
</feature>
<evidence type="ECO:0000256" key="10">
    <source>
        <dbReference type="ARBA" id="ARBA00022777"/>
    </source>
</evidence>
<feature type="transmembrane region" description="Helical" evidence="17">
    <location>
        <begin position="26"/>
        <end position="44"/>
    </location>
</feature>
<dbReference type="InterPro" id="IPR003856">
    <property type="entry name" value="LPS_length_determ_N"/>
</dbReference>
<organism evidence="21 22">
    <name type="scientific">Flagellimonas sediminis</name>
    <dbReference type="NCBI Taxonomy" id="2696468"/>
    <lineage>
        <taxon>Bacteria</taxon>
        <taxon>Pseudomonadati</taxon>
        <taxon>Bacteroidota</taxon>
        <taxon>Flavobacteriia</taxon>
        <taxon>Flavobacteriales</taxon>
        <taxon>Flavobacteriaceae</taxon>
        <taxon>Flagellimonas</taxon>
    </lineage>
</organism>
<feature type="domain" description="Tyrosine-protein kinase G-rich" evidence="20">
    <location>
        <begin position="441"/>
        <end position="512"/>
    </location>
</feature>
<evidence type="ECO:0000259" key="19">
    <source>
        <dbReference type="Pfam" id="PF13614"/>
    </source>
</evidence>
<dbReference type="InterPro" id="IPR050445">
    <property type="entry name" value="Bact_polysacc_biosynth/exp"/>
</dbReference>
<comment type="catalytic activity">
    <reaction evidence="15">
        <text>L-tyrosyl-[protein] + ATP = O-phospho-L-tyrosyl-[protein] + ADP + H(+)</text>
        <dbReference type="Rhea" id="RHEA:10596"/>
        <dbReference type="Rhea" id="RHEA-COMP:10136"/>
        <dbReference type="Rhea" id="RHEA-COMP:20101"/>
        <dbReference type="ChEBI" id="CHEBI:15378"/>
        <dbReference type="ChEBI" id="CHEBI:30616"/>
        <dbReference type="ChEBI" id="CHEBI:46858"/>
        <dbReference type="ChEBI" id="CHEBI:61978"/>
        <dbReference type="ChEBI" id="CHEBI:456216"/>
        <dbReference type="EC" id="2.7.10.2"/>
    </reaction>
</comment>
<name>A0A6I5KRT2_9FLAO</name>
<keyword evidence="16" id="KW-0175">Coiled coil</keyword>
<accession>A0A6I5KRT2</accession>